<dbReference type="RefSeq" id="WP_315726910.1">
    <property type="nucleotide sequence ID" value="NZ_JAVUPU010000006.1"/>
</dbReference>
<dbReference type="SUPFAM" id="SSF56935">
    <property type="entry name" value="Porins"/>
    <property type="match status" value="1"/>
</dbReference>
<comment type="similarity">
    <text evidence="11 12">Belongs to the TonB-dependent receptor family.</text>
</comment>
<feature type="region of interest" description="Disordered" evidence="13">
    <location>
        <begin position="610"/>
        <end position="630"/>
    </location>
</feature>
<protein>
    <submittedName>
        <fullName evidence="17">TonB-dependent receptor</fullName>
    </submittedName>
</protein>
<comment type="caution">
    <text evidence="17">The sequence shown here is derived from an EMBL/GenBank/DDBJ whole genome shotgun (WGS) entry which is preliminary data.</text>
</comment>
<sequence length="743" mass="81257">MMQGNGFSARAKGVLGRTAALPILSALACAPATALAQDQAPAAAAADEDPRTEAPRNEEIVVTASKRGNVYIQDIPYNISAVGGEQLEKTGATNLEDISRLVPGIATTGGRSNRTVIIRGLAASAGAPQVAIYLDETPLSGVGGINVRQSDLGLYDIERVEILRGPQGTLYGASSQGGTIRYITNKPDTNDFEGEIAGRAGLRARDGGMRLEGNAMLNLPLVQDLLAVRAVGYVRHVDGFVDLPALGLDGTDVEKTHGGRVQVALTPGPDTTITAMGLYQNTELEDTSRVLATADFRGNPVIEPYEDELKLFNLTVEQRFDFGTFTGTFSTYRRNSFFVFDQSQFVAPRWGSINQTGQLDSTSGEFRFSSDFKGPFQVVAGLFYEKRDFEGVSAGYYVDPDEGLPARPPEPFFVQPSEQFVRNSAAFVNATFDVTDRLTAEAGIRFYKMKRRNETELVLDVFGRPLGPQPTQRAKSDGNVKRFQLSYEINDDVLVYGIFSEGFREGGPNAPGLLGNYPLAFDPDLVKNYEAGWKSTFLDRQLLLNGALYYMTWDDIQVAQRDPTGAFVYTSNAGKADLKGAELEGRISPHSLQGFTANFAVRYSDQKLTEDNPLVVGPPPNPNAGREGERIPFTSKFSGNLGMEQKFEVQGLDMFARADISYIGSAYTTFSRTDPLRRKVGDYALVDLRLGVEEGGWDASLYVRNLFNERAFTNWTIESRPGIPDRVLTTDPREVGIQAAYRF</sequence>
<name>A0ABU3Q8T4_9SPHN</name>
<dbReference type="InterPro" id="IPR012910">
    <property type="entry name" value="Plug_dom"/>
</dbReference>
<evidence type="ECO:0000256" key="4">
    <source>
        <dbReference type="ARBA" id="ARBA00022496"/>
    </source>
</evidence>
<reference evidence="17 18" key="1">
    <citation type="submission" date="2023-05" db="EMBL/GenBank/DDBJ databases">
        <authorList>
            <person name="Guo Y."/>
        </authorList>
    </citation>
    <scope>NUCLEOTIDE SEQUENCE [LARGE SCALE GENOMIC DNA]</scope>
    <source>
        <strain evidence="17 18">GR2756</strain>
    </source>
</reference>
<evidence type="ECO:0000256" key="13">
    <source>
        <dbReference type="SAM" id="MobiDB-lite"/>
    </source>
</evidence>
<dbReference type="CDD" id="cd01347">
    <property type="entry name" value="ligand_gated_channel"/>
    <property type="match status" value="1"/>
</dbReference>
<evidence type="ECO:0000256" key="6">
    <source>
        <dbReference type="ARBA" id="ARBA00023004"/>
    </source>
</evidence>
<feature type="domain" description="TonB-dependent receptor plug" evidence="16">
    <location>
        <begin position="73"/>
        <end position="179"/>
    </location>
</feature>
<dbReference type="Pfam" id="PF00593">
    <property type="entry name" value="TonB_dep_Rec_b-barrel"/>
    <property type="match status" value="1"/>
</dbReference>
<dbReference type="PROSITE" id="PS52016">
    <property type="entry name" value="TONB_DEPENDENT_REC_3"/>
    <property type="match status" value="1"/>
</dbReference>
<keyword evidence="5 11" id="KW-0812">Transmembrane</keyword>
<evidence type="ECO:0000313" key="17">
    <source>
        <dbReference type="EMBL" id="MDT9599811.1"/>
    </source>
</evidence>
<dbReference type="PANTHER" id="PTHR32552:SF81">
    <property type="entry name" value="TONB-DEPENDENT OUTER MEMBRANE RECEPTOR"/>
    <property type="match status" value="1"/>
</dbReference>
<evidence type="ECO:0000256" key="14">
    <source>
        <dbReference type="SAM" id="SignalP"/>
    </source>
</evidence>
<evidence type="ECO:0000256" key="10">
    <source>
        <dbReference type="ARBA" id="ARBA00023237"/>
    </source>
</evidence>
<keyword evidence="17" id="KW-0675">Receptor</keyword>
<dbReference type="InterPro" id="IPR036942">
    <property type="entry name" value="Beta-barrel_TonB_sf"/>
</dbReference>
<gene>
    <name evidence="17" type="ORF">RQX22_12690</name>
</gene>
<evidence type="ECO:0000256" key="8">
    <source>
        <dbReference type="ARBA" id="ARBA00023077"/>
    </source>
</evidence>
<feature type="signal peptide" evidence="14">
    <location>
        <begin position="1"/>
        <end position="36"/>
    </location>
</feature>
<keyword evidence="18" id="KW-1185">Reference proteome</keyword>
<dbReference type="InterPro" id="IPR039426">
    <property type="entry name" value="TonB-dep_rcpt-like"/>
</dbReference>
<evidence type="ECO:0000256" key="9">
    <source>
        <dbReference type="ARBA" id="ARBA00023136"/>
    </source>
</evidence>
<keyword evidence="3 11" id="KW-1134">Transmembrane beta strand</keyword>
<comment type="subcellular location">
    <subcellularLocation>
        <location evidence="1 11">Cell outer membrane</location>
        <topology evidence="1 11">Multi-pass membrane protein</topology>
    </subcellularLocation>
</comment>
<dbReference type="Pfam" id="PF07715">
    <property type="entry name" value="Plug"/>
    <property type="match status" value="1"/>
</dbReference>
<evidence type="ECO:0000256" key="3">
    <source>
        <dbReference type="ARBA" id="ARBA00022452"/>
    </source>
</evidence>
<evidence type="ECO:0000256" key="11">
    <source>
        <dbReference type="PROSITE-ProRule" id="PRU01360"/>
    </source>
</evidence>
<evidence type="ECO:0000259" key="16">
    <source>
        <dbReference type="Pfam" id="PF07715"/>
    </source>
</evidence>
<feature type="chain" id="PRO_5047297958" evidence="14">
    <location>
        <begin position="37"/>
        <end position="743"/>
    </location>
</feature>
<evidence type="ECO:0000256" key="5">
    <source>
        <dbReference type="ARBA" id="ARBA00022692"/>
    </source>
</evidence>
<proteinExistence type="inferred from homology"/>
<evidence type="ECO:0000256" key="7">
    <source>
        <dbReference type="ARBA" id="ARBA00023065"/>
    </source>
</evidence>
<dbReference type="Gene3D" id="2.40.170.20">
    <property type="entry name" value="TonB-dependent receptor, beta-barrel domain"/>
    <property type="match status" value="1"/>
</dbReference>
<keyword evidence="6" id="KW-0408">Iron</keyword>
<accession>A0ABU3Q8T4</accession>
<keyword evidence="8 12" id="KW-0798">TonB box</keyword>
<evidence type="ECO:0000259" key="15">
    <source>
        <dbReference type="Pfam" id="PF00593"/>
    </source>
</evidence>
<dbReference type="InterPro" id="IPR000531">
    <property type="entry name" value="Beta-barrel_TonB"/>
</dbReference>
<evidence type="ECO:0000256" key="12">
    <source>
        <dbReference type="RuleBase" id="RU003357"/>
    </source>
</evidence>
<keyword evidence="2 11" id="KW-0813">Transport</keyword>
<keyword evidence="7" id="KW-0406">Ion transport</keyword>
<organism evidence="17 18">
    <name type="scientific">Sphingosinicella rhizophila</name>
    <dbReference type="NCBI Taxonomy" id="3050082"/>
    <lineage>
        <taxon>Bacteria</taxon>
        <taxon>Pseudomonadati</taxon>
        <taxon>Pseudomonadota</taxon>
        <taxon>Alphaproteobacteria</taxon>
        <taxon>Sphingomonadales</taxon>
        <taxon>Sphingosinicellaceae</taxon>
        <taxon>Sphingosinicella</taxon>
    </lineage>
</organism>
<feature type="domain" description="TonB-dependent receptor-like beta-barrel" evidence="15">
    <location>
        <begin position="282"/>
        <end position="706"/>
    </location>
</feature>
<keyword evidence="10 11" id="KW-0998">Cell outer membrane</keyword>
<dbReference type="EMBL" id="JAVUPU010000006">
    <property type="protein sequence ID" value="MDT9599811.1"/>
    <property type="molecule type" value="Genomic_DNA"/>
</dbReference>
<evidence type="ECO:0000256" key="2">
    <source>
        <dbReference type="ARBA" id="ARBA00022448"/>
    </source>
</evidence>
<evidence type="ECO:0000256" key="1">
    <source>
        <dbReference type="ARBA" id="ARBA00004571"/>
    </source>
</evidence>
<dbReference type="PANTHER" id="PTHR32552">
    <property type="entry name" value="FERRICHROME IRON RECEPTOR-RELATED"/>
    <property type="match status" value="1"/>
</dbReference>
<keyword evidence="9 11" id="KW-0472">Membrane</keyword>
<dbReference type="Proteomes" id="UP001259572">
    <property type="component" value="Unassembled WGS sequence"/>
</dbReference>
<evidence type="ECO:0000313" key="18">
    <source>
        <dbReference type="Proteomes" id="UP001259572"/>
    </source>
</evidence>
<keyword evidence="4" id="KW-0410">Iron transport</keyword>
<keyword evidence="14" id="KW-0732">Signal</keyword>